<dbReference type="Proteomes" id="UP001279734">
    <property type="component" value="Unassembled WGS sequence"/>
</dbReference>
<reference evidence="2" key="1">
    <citation type="submission" date="2023-05" db="EMBL/GenBank/DDBJ databases">
        <title>Nepenthes gracilis genome sequencing.</title>
        <authorList>
            <person name="Fukushima K."/>
        </authorList>
    </citation>
    <scope>NUCLEOTIDE SEQUENCE</scope>
    <source>
        <strain evidence="2">SING2019-196</strain>
    </source>
</reference>
<sequence length="113" mass="11477">MCDTLSPALKQNSISRVFIIRAKSEVDPPLGGGDSSLRREGPSPKGENLAGTIPGVGDWGALSGSFDNSEVCGTSIEVDRVKVGSVGAGAPTGAEDFTGDCAEDLLAIGVKLE</sequence>
<gene>
    <name evidence="2" type="ORF">Nepgr_027944</name>
</gene>
<keyword evidence="3" id="KW-1185">Reference proteome</keyword>
<protein>
    <submittedName>
        <fullName evidence="2">Uncharacterized protein</fullName>
    </submittedName>
</protein>
<dbReference type="EMBL" id="BSYO01000030">
    <property type="protein sequence ID" value="GMH26101.1"/>
    <property type="molecule type" value="Genomic_DNA"/>
</dbReference>
<comment type="caution">
    <text evidence="2">The sequence shown here is derived from an EMBL/GenBank/DDBJ whole genome shotgun (WGS) entry which is preliminary data.</text>
</comment>
<proteinExistence type="predicted"/>
<organism evidence="2 3">
    <name type="scientific">Nepenthes gracilis</name>
    <name type="common">Slender pitcher plant</name>
    <dbReference type="NCBI Taxonomy" id="150966"/>
    <lineage>
        <taxon>Eukaryota</taxon>
        <taxon>Viridiplantae</taxon>
        <taxon>Streptophyta</taxon>
        <taxon>Embryophyta</taxon>
        <taxon>Tracheophyta</taxon>
        <taxon>Spermatophyta</taxon>
        <taxon>Magnoliopsida</taxon>
        <taxon>eudicotyledons</taxon>
        <taxon>Gunneridae</taxon>
        <taxon>Pentapetalae</taxon>
        <taxon>Caryophyllales</taxon>
        <taxon>Nepenthaceae</taxon>
        <taxon>Nepenthes</taxon>
    </lineage>
</organism>
<name>A0AAD3Y431_NEPGR</name>
<accession>A0AAD3Y431</accession>
<evidence type="ECO:0000313" key="3">
    <source>
        <dbReference type="Proteomes" id="UP001279734"/>
    </source>
</evidence>
<dbReference type="AlphaFoldDB" id="A0AAD3Y431"/>
<evidence type="ECO:0000256" key="1">
    <source>
        <dbReference type="SAM" id="MobiDB-lite"/>
    </source>
</evidence>
<evidence type="ECO:0000313" key="2">
    <source>
        <dbReference type="EMBL" id="GMH26101.1"/>
    </source>
</evidence>
<feature type="region of interest" description="Disordered" evidence="1">
    <location>
        <begin position="25"/>
        <end position="54"/>
    </location>
</feature>